<feature type="compositionally biased region" description="Low complexity" evidence="1">
    <location>
        <begin position="749"/>
        <end position="762"/>
    </location>
</feature>
<dbReference type="InterPro" id="IPR051144">
    <property type="entry name" value="Formin_homology_domain"/>
</dbReference>
<sequence>MTRSGTGGGKGKGSKDAKATARVKAPKKGQRRARPQQPTREQFSEGNDAHKVEAKRQIMIAIKRGRTDQPAIRKFITDDEEKLDQNPLFYGDSTRSVALGHYIRKVLRETGNEASIAPPTRVVAWHIGTHAGTCEFDEASTVMVLDTGEDESDGVRPERVLCFQSLRGNEVCYAGGLRRQSIRIAPEATRESLARRLFFARQGSVDEPMDEPAVGAPEGAVFDREVLWRGEEWRSPRDTIEAGGPPTPSWCVWAAWTQLSDGDDAATLRRSRRRAPKPPPRGAWRVRWSDDTESLASRDDVRICPARLPIEPTAEDLARLAAEISLEDCVAEAVFSIDVESRAALCRHLAHKGEESAIVDARVKDCVEAEIAVRDTLDALGLALPRFMGGGWTRVAPGQRLSEDGDEILVPWVLDGVRQSDARFPNTDEGRIKADQFVLEHCGRAVRLAQLRANLATVQRNPSVTVAQLPHPPGPSVAAAWRGEATELPTDGSTYAPAGQRRAVAVSSLLLRGAADAPAPPPLDRPRGVTPAPPPPKEESSTQKAKKKKAKRRRKPPQPPPAPRFGDADAMPPPPPREPPTRGRALDRSSRPPRARSRSPPPRGPPTARAALRRRDAAADDAGDDADAMPPPPPPHAPPSRGRAPGHSSRTQRAPPTATARAAPRRRDAAAESEAVVTKEQALGLLEGAFDGASALSVAALRERFGTALASLEDESPRTLPAGGRAVRGDAAPAVGEKRGRGGVERPVARAPRPRARSMSVSDGEREAPFTAPPIQDEVYDKYRRTIQDTIEREKGQTKKSVDQYALQATQDHKKEELLRTEKLHIKGCLRFGVGIACDWCLRVPCSRPEVFGQTCDDERIDVAYLRARKLPPSKRLDFMNKAILDDPDGPGRYLLEKIYGCRKPLDDTQYSALRRLWVVASIRTPQEFVREALVLRPYQFAARWSGGRKPVEMPRYTGAARVRLVTKVVDAATGLRTVREQAAALPPLS</sequence>
<feature type="region of interest" description="Disordered" evidence="1">
    <location>
        <begin position="514"/>
        <end position="677"/>
    </location>
</feature>
<evidence type="ECO:0000313" key="2">
    <source>
        <dbReference type="EMBL" id="CAH0372375.1"/>
    </source>
</evidence>
<feature type="compositionally biased region" description="Basic and acidic residues" evidence="1">
    <location>
        <begin position="736"/>
        <end position="748"/>
    </location>
</feature>
<feature type="compositionally biased region" description="Polar residues" evidence="1">
    <location>
        <begin position="36"/>
        <end position="45"/>
    </location>
</feature>
<feature type="compositionally biased region" description="Gly residues" evidence="1">
    <location>
        <begin position="1"/>
        <end position="11"/>
    </location>
</feature>
<evidence type="ECO:0000313" key="3">
    <source>
        <dbReference type="Proteomes" id="UP000789595"/>
    </source>
</evidence>
<feature type="region of interest" description="Disordered" evidence="1">
    <location>
        <begin position="716"/>
        <end position="771"/>
    </location>
</feature>
<feature type="compositionally biased region" description="Basic residues" evidence="1">
    <location>
        <begin position="544"/>
        <end position="556"/>
    </location>
</feature>
<feature type="compositionally biased region" description="Low complexity" evidence="1">
    <location>
        <begin position="639"/>
        <end position="662"/>
    </location>
</feature>
<keyword evidence="3" id="KW-1185">Reference proteome</keyword>
<feature type="compositionally biased region" description="Basic residues" evidence="1">
    <location>
        <begin position="24"/>
        <end position="34"/>
    </location>
</feature>
<dbReference type="Proteomes" id="UP000789595">
    <property type="component" value="Unassembled WGS sequence"/>
</dbReference>
<reference evidence="2" key="1">
    <citation type="submission" date="2021-11" db="EMBL/GenBank/DDBJ databases">
        <authorList>
            <consortium name="Genoscope - CEA"/>
            <person name="William W."/>
        </authorList>
    </citation>
    <scope>NUCLEOTIDE SEQUENCE</scope>
</reference>
<feature type="compositionally biased region" description="Basic and acidic residues" evidence="1">
    <location>
        <begin position="579"/>
        <end position="590"/>
    </location>
</feature>
<dbReference type="EMBL" id="CAKKNE010000003">
    <property type="protein sequence ID" value="CAH0372375.1"/>
    <property type="molecule type" value="Genomic_DNA"/>
</dbReference>
<dbReference type="PANTHER" id="PTHR45733:SF8">
    <property type="entry name" value="FORMIN-J"/>
    <property type="match status" value="1"/>
</dbReference>
<dbReference type="AlphaFoldDB" id="A0A8J2WL22"/>
<accession>A0A8J2WL22</accession>
<protein>
    <submittedName>
        <fullName evidence="2">Uncharacterized protein</fullName>
    </submittedName>
</protein>
<dbReference type="PANTHER" id="PTHR45733">
    <property type="entry name" value="FORMIN-J"/>
    <property type="match status" value="1"/>
</dbReference>
<evidence type="ECO:0000256" key="1">
    <source>
        <dbReference type="SAM" id="MobiDB-lite"/>
    </source>
</evidence>
<feature type="compositionally biased region" description="Pro residues" evidence="1">
    <location>
        <begin position="629"/>
        <end position="638"/>
    </location>
</feature>
<name>A0A8J2WL22_9STRA</name>
<gene>
    <name evidence="2" type="ORF">PECAL_3P23670</name>
</gene>
<organism evidence="2 3">
    <name type="scientific">Pelagomonas calceolata</name>
    <dbReference type="NCBI Taxonomy" id="35677"/>
    <lineage>
        <taxon>Eukaryota</taxon>
        <taxon>Sar</taxon>
        <taxon>Stramenopiles</taxon>
        <taxon>Ochrophyta</taxon>
        <taxon>Pelagophyceae</taxon>
        <taxon>Pelagomonadales</taxon>
        <taxon>Pelagomonadaceae</taxon>
        <taxon>Pelagomonas</taxon>
    </lineage>
</organism>
<feature type="region of interest" description="Disordered" evidence="1">
    <location>
        <begin position="1"/>
        <end position="52"/>
    </location>
</feature>
<proteinExistence type="predicted"/>
<comment type="caution">
    <text evidence="2">The sequence shown here is derived from an EMBL/GenBank/DDBJ whole genome shotgun (WGS) entry which is preliminary data.</text>
</comment>